<evidence type="ECO:0000313" key="5">
    <source>
        <dbReference type="EMBL" id="VAW63028.1"/>
    </source>
</evidence>
<feature type="domain" description="Teneurin-like YD-shell" evidence="4">
    <location>
        <begin position="721"/>
        <end position="825"/>
    </location>
</feature>
<feature type="domain" description="DUF6531" evidence="3">
    <location>
        <begin position="398"/>
        <end position="470"/>
    </location>
</feature>
<dbReference type="Gene3D" id="2.180.10.10">
    <property type="entry name" value="RHS repeat-associated core"/>
    <property type="match status" value="2"/>
</dbReference>
<evidence type="ECO:0000256" key="2">
    <source>
        <dbReference type="SAM" id="MobiDB-lite"/>
    </source>
</evidence>
<dbReference type="Pfam" id="PF05593">
    <property type="entry name" value="RHS_repeat"/>
    <property type="match status" value="2"/>
</dbReference>
<gene>
    <name evidence="5" type="ORF">MNBD_GAMMA11-1689</name>
</gene>
<accession>A0A3B0X3Y5</accession>
<dbReference type="InterPro" id="IPR031325">
    <property type="entry name" value="RHS_repeat"/>
</dbReference>
<protein>
    <submittedName>
        <fullName evidence="5">Rhs-family protein</fullName>
    </submittedName>
</protein>
<dbReference type="AlphaFoldDB" id="A0A3B0X3Y5"/>
<dbReference type="PANTHER" id="PTHR32305:SF15">
    <property type="entry name" value="PROTEIN RHSA-RELATED"/>
    <property type="match status" value="1"/>
</dbReference>
<feature type="compositionally biased region" description="Basic and acidic residues" evidence="2">
    <location>
        <begin position="332"/>
        <end position="364"/>
    </location>
</feature>
<dbReference type="PANTHER" id="PTHR32305">
    <property type="match status" value="1"/>
</dbReference>
<dbReference type="NCBIfam" id="TIGR01643">
    <property type="entry name" value="YD_repeat_2x"/>
    <property type="match status" value="9"/>
</dbReference>
<name>A0A3B0X3Y5_9ZZZZ</name>
<evidence type="ECO:0000259" key="4">
    <source>
        <dbReference type="Pfam" id="PF25023"/>
    </source>
</evidence>
<dbReference type="InterPro" id="IPR050708">
    <property type="entry name" value="T6SS_VgrG/RHS"/>
</dbReference>
<dbReference type="Pfam" id="PF25023">
    <property type="entry name" value="TEN_YD-shell"/>
    <property type="match status" value="2"/>
</dbReference>
<evidence type="ECO:0000256" key="1">
    <source>
        <dbReference type="ARBA" id="ARBA00022737"/>
    </source>
</evidence>
<dbReference type="InterPro" id="IPR056823">
    <property type="entry name" value="TEN-like_YD-shell"/>
</dbReference>
<dbReference type="InterPro" id="IPR006530">
    <property type="entry name" value="YD"/>
</dbReference>
<dbReference type="InterPro" id="IPR045351">
    <property type="entry name" value="DUF6531"/>
</dbReference>
<keyword evidence="1" id="KW-0677">Repeat</keyword>
<feature type="region of interest" description="Disordered" evidence="2">
    <location>
        <begin position="332"/>
        <end position="400"/>
    </location>
</feature>
<feature type="non-terminal residue" evidence="5">
    <location>
        <position position="1"/>
    </location>
</feature>
<feature type="compositionally biased region" description="Polar residues" evidence="2">
    <location>
        <begin position="373"/>
        <end position="395"/>
    </location>
</feature>
<proteinExistence type="predicted"/>
<organism evidence="5">
    <name type="scientific">hydrothermal vent metagenome</name>
    <dbReference type="NCBI Taxonomy" id="652676"/>
    <lineage>
        <taxon>unclassified sequences</taxon>
        <taxon>metagenomes</taxon>
        <taxon>ecological metagenomes</taxon>
    </lineage>
</organism>
<dbReference type="EMBL" id="UOFG01000190">
    <property type="protein sequence ID" value="VAW63028.1"/>
    <property type="molecule type" value="Genomic_DNA"/>
</dbReference>
<evidence type="ECO:0000259" key="3">
    <source>
        <dbReference type="Pfam" id="PF20148"/>
    </source>
</evidence>
<feature type="domain" description="Teneurin-like YD-shell" evidence="4">
    <location>
        <begin position="977"/>
        <end position="1087"/>
    </location>
</feature>
<sequence length="1162" mass="130970">TAGRQMTELGESSAVTSITDEEIEENHYAGVRYLYPNGAPYRDTICIETTVNNCVSTGVFNFKGESIQSMLDPGTTVQYEIEKDIDPDLSALRKEIKATLDGIIKAEREDTARQEAQLERESIATQGLIYLGAFMSGVGEGAMGLVEFVGDGLELGGKALLYKIQVETNVLEAAWEKYAEGDEKAFFDSVQEKNVEDFAMVFGVTPGSIRAKMARAYEMMAFIVEDSETQDMLEDFALDYVKAQSSVEAVNIAGAVAFDIILAALLAATTGGAGNVAQGVKIAANVRHTSRLGALGKQLSKLVGFLKRKKLRRTVKGKLDEITDITIKQPEKPKLKKNENSTFKSKDKGEAGAKDKNTQSDKKNGTTADADGPQSTDKNGTTKDGTACQQGSKTCTGGEPVSLITGEEMLTLVDFEMDGPLPLSWARTYRSSNPDNIGLGHGWTHPFAESLEINATEIELHDAEGRVIPFKKSKIGQNSENRAEKLNLKRLSTKAYVLTSTTPGAKIERYFDIQSGSSTLKLVEIRDEHGNQHHLSYHQGRLQRIRADYGDVWQLHYSEQGLLSGVQWQMNTKQNQAADPRSQKTLVEYHYDQHDDLISAADSVGNTEHYGYHNHLLTRRQLKSGYSFYFKWDSETPKARCIRNWGDKINDQPTYDYRFQWDTENRRVAITDTRGGVETYQFNERGLPVYHKDGEGGESHYQYDHLGNLSTQIDPLGHKEHFTYDSNNELAAYTSKEGNQQRLMRDYQGRVTQITDAPGQNWLRKYNNYSQLISQSNPLGETHQYEYNELGLVSRITDPMGSQWHYIWDHQARLTAIRNPLGQHTRYTHNAEGQLTQISWPDKQVTKYQYDANNNCIAIKAPDGQVSQFAYNPLGLLTHHKDNSNRVTEYQYNGLSQVVRRIDPGKQTLDYHYDGERNLIGLTNEKGEHYQLKYDLSERLIQEIGFDGRIQRYQYNLAGQLIDSADYSDDGKGPISHISYQRDPQGRLLTQTSNLTRQPLNAFNYDSLGRLTHAKNAHQQLQWEYDPAGRIIKDHQGKQVTEHQYNKAGQRTGSTLPSGAMLDYQFDEAGSFSGLDYNGESVARIHRDVMGRETQRTLSNQLVTDHSYDPQGRLQRQSTYKQKQGEAPSTAHVHRFLTRLLKHPKPHRCRVYLIVKAASCRL</sequence>
<dbReference type="Pfam" id="PF20148">
    <property type="entry name" value="DUF6531"/>
    <property type="match status" value="1"/>
</dbReference>
<reference evidence="5" key="1">
    <citation type="submission" date="2018-06" db="EMBL/GenBank/DDBJ databases">
        <authorList>
            <person name="Zhirakovskaya E."/>
        </authorList>
    </citation>
    <scope>NUCLEOTIDE SEQUENCE</scope>
</reference>